<dbReference type="EMBL" id="JAINUF010000005">
    <property type="protein sequence ID" value="KAJ8360855.1"/>
    <property type="molecule type" value="Genomic_DNA"/>
</dbReference>
<gene>
    <name evidence="2" type="ORF">SKAU_G00173800</name>
</gene>
<evidence type="ECO:0000256" key="1">
    <source>
        <dbReference type="SAM" id="MobiDB-lite"/>
    </source>
</evidence>
<dbReference type="Proteomes" id="UP001152622">
    <property type="component" value="Chromosome 5"/>
</dbReference>
<keyword evidence="3" id="KW-1185">Reference proteome</keyword>
<proteinExistence type="predicted"/>
<evidence type="ECO:0000313" key="2">
    <source>
        <dbReference type="EMBL" id="KAJ8360855.1"/>
    </source>
</evidence>
<feature type="compositionally biased region" description="Basic and acidic residues" evidence="1">
    <location>
        <begin position="56"/>
        <end position="67"/>
    </location>
</feature>
<accession>A0A9Q1J0Z4</accession>
<organism evidence="2 3">
    <name type="scientific">Synaphobranchus kaupii</name>
    <name type="common">Kaup's arrowtooth eel</name>
    <dbReference type="NCBI Taxonomy" id="118154"/>
    <lineage>
        <taxon>Eukaryota</taxon>
        <taxon>Metazoa</taxon>
        <taxon>Chordata</taxon>
        <taxon>Craniata</taxon>
        <taxon>Vertebrata</taxon>
        <taxon>Euteleostomi</taxon>
        <taxon>Actinopterygii</taxon>
        <taxon>Neopterygii</taxon>
        <taxon>Teleostei</taxon>
        <taxon>Anguilliformes</taxon>
        <taxon>Synaphobranchidae</taxon>
        <taxon>Synaphobranchus</taxon>
    </lineage>
</organism>
<evidence type="ECO:0000313" key="3">
    <source>
        <dbReference type="Proteomes" id="UP001152622"/>
    </source>
</evidence>
<protein>
    <submittedName>
        <fullName evidence="2">Uncharacterized protein</fullName>
    </submittedName>
</protein>
<comment type="caution">
    <text evidence="2">The sequence shown here is derived from an EMBL/GenBank/DDBJ whole genome shotgun (WGS) entry which is preliminary data.</text>
</comment>
<feature type="region of interest" description="Disordered" evidence="1">
    <location>
        <begin position="44"/>
        <end position="80"/>
    </location>
</feature>
<reference evidence="2" key="1">
    <citation type="journal article" date="2023" name="Science">
        <title>Genome structures resolve the early diversification of teleost fishes.</title>
        <authorList>
            <person name="Parey E."/>
            <person name="Louis A."/>
            <person name="Montfort J."/>
            <person name="Bouchez O."/>
            <person name="Roques C."/>
            <person name="Iampietro C."/>
            <person name="Lluch J."/>
            <person name="Castinel A."/>
            <person name="Donnadieu C."/>
            <person name="Desvignes T."/>
            <person name="Floi Bucao C."/>
            <person name="Jouanno E."/>
            <person name="Wen M."/>
            <person name="Mejri S."/>
            <person name="Dirks R."/>
            <person name="Jansen H."/>
            <person name="Henkel C."/>
            <person name="Chen W.J."/>
            <person name="Zahm M."/>
            <person name="Cabau C."/>
            <person name="Klopp C."/>
            <person name="Thompson A.W."/>
            <person name="Robinson-Rechavi M."/>
            <person name="Braasch I."/>
            <person name="Lecointre G."/>
            <person name="Bobe J."/>
            <person name="Postlethwait J.H."/>
            <person name="Berthelot C."/>
            <person name="Roest Crollius H."/>
            <person name="Guiguen Y."/>
        </authorList>
    </citation>
    <scope>NUCLEOTIDE SEQUENCE</scope>
    <source>
        <strain evidence="2">WJC10195</strain>
    </source>
</reference>
<sequence length="125" mass="13821">MGLISMHRVPACPRCAGSSWPPFRAAYCLSRRSLQCLHTAHARLSQKAPPAHYPSKRPDIRRSERSPRSGGGPADCWWPFGRTETRGWQIGIRSETDERAVGERAVNGSLAAGGARLFVRIKGRL</sequence>
<name>A0A9Q1J0Z4_SYNKA</name>
<dbReference type="AlphaFoldDB" id="A0A9Q1J0Z4"/>